<dbReference type="Pfam" id="PF01565">
    <property type="entry name" value="FAD_binding_4"/>
    <property type="match status" value="1"/>
</dbReference>
<dbReference type="PANTHER" id="PTHR42973:SF39">
    <property type="entry name" value="FAD-BINDING PCMH-TYPE DOMAIN-CONTAINING PROTEIN"/>
    <property type="match status" value="1"/>
</dbReference>
<dbReference type="Proteomes" id="UP001244011">
    <property type="component" value="Unassembled WGS sequence"/>
</dbReference>
<accession>A0AAJ0FIC9</accession>
<dbReference type="AlphaFoldDB" id="A0AAJ0FIC9"/>
<dbReference type="InterPro" id="IPR050416">
    <property type="entry name" value="FAD-linked_Oxidoreductase"/>
</dbReference>
<comment type="similarity">
    <text evidence="2">Belongs to the oxygen-dependent FAD-linked oxidoreductase family.</text>
</comment>
<evidence type="ECO:0000256" key="3">
    <source>
        <dbReference type="ARBA" id="ARBA00022630"/>
    </source>
</evidence>
<evidence type="ECO:0000256" key="2">
    <source>
        <dbReference type="ARBA" id="ARBA00005466"/>
    </source>
</evidence>
<dbReference type="InterPro" id="IPR006094">
    <property type="entry name" value="Oxid_FAD_bind_N"/>
</dbReference>
<proteinExistence type="inferred from homology"/>
<dbReference type="GO" id="GO:0071949">
    <property type="term" value="F:FAD binding"/>
    <property type="evidence" value="ECO:0007669"/>
    <property type="project" value="InterPro"/>
</dbReference>
<feature type="signal peptide" evidence="6">
    <location>
        <begin position="1"/>
        <end position="30"/>
    </location>
</feature>
<evidence type="ECO:0000259" key="7">
    <source>
        <dbReference type="PROSITE" id="PS51387"/>
    </source>
</evidence>
<dbReference type="InterPro" id="IPR016166">
    <property type="entry name" value="FAD-bd_PCMH"/>
</dbReference>
<protein>
    <submittedName>
        <fullName evidence="8">FAD-binding domain-containing protein</fullName>
    </submittedName>
</protein>
<reference evidence="8" key="1">
    <citation type="submission" date="2023-06" db="EMBL/GenBank/DDBJ databases">
        <title>Genome-scale phylogeny and comparative genomics of the fungal order Sordariales.</title>
        <authorList>
            <consortium name="Lawrence Berkeley National Laboratory"/>
            <person name="Hensen N."/>
            <person name="Bonometti L."/>
            <person name="Westerberg I."/>
            <person name="Brannstrom I.O."/>
            <person name="Guillou S."/>
            <person name="Cros-Aarteil S."/>
            <person name="Calhoun S."/>
            <person name="Haridas S."/>
            <person name="Kuo A."/>
            <person name="Mondo S."/>
            <person name="Pangilinan J."/>
            <person name="Riley R."/>
            <person name="Labutti K."/>
            <person name="Andreopoulos B."/>
            <person name="Lipzen A."/>
            <person name="Chen C."/>
            <person name="Yanf M."/>
            <person name="Daum C."/>
            <person name="Ng V."/>
            <person name="Clum A."/>
            <person name="Steindorff A."/>
            <person name="Ohm R."/>
            <person name="Martin F."/>
            <person name="Silar P."/>
            <person name="Natvig D."/>
            <person name="Lalanne C."/>
            <person name="Gautier V."/>
            <person name="Ament-Velasquez S.L."/>
            <person name="Kruys A."/>
            <person name="Hutchinson M.I."/>
            <person name="Powell A.J."/>
            <person name="Barry K."/>
            <person name="Miller A.N."/>
            <person name="Grigoriev I.V."/>
            <person name="Debuchy R."/>
            <person name="Gladieux P."/>
            <person name="Thoren M.H."/>
            <person name="Johannesson H."/>
        </authorList>
    </citation>
    <scope>NUCLEOTIDE SEQUENCE</scope>
    <source>
        <strain evidence="8">8032-3</strain>
    </source>
</reference>
<evidence type="ECO:0000313" key="9">
    <source>
        <dbReference type="Proteomes" id="UP001244011"/>
    </source>
</evidence>
<evidence type="ECO:0000256" key="5">
    <source>
        <dbReference type="ARBA" id="ARBA00023002"/>
    </source>
</evidence>
<evidence type="ECO:0000256" key="6">
    <source>
        <dbReference type="SAM" id="SignalP"/>
    </source>
</evidence>
<dbReference type="PROSITE" id="PS51387">
    <property type="entry name" value="FAD_PCMH"/>
    <property type="match status" value="1"/>
</dbReference>
<evidence type="ECO:0000256" key="4">
    <source>
        <dbReference type="ARBA" id="ARBA00022827"/>
    </source>
</evidence>
<organism evidence="8 9">
    <name type="scientific">Phialemonium atrogriseum</name>
    <dbReference type="NCBI Taxonomy" id="1093897"/>
    <lineage>
        <taxon>Eukaryota</taxon>
        <taxon>Fungi</taxon>
        <taxon>Dikarya</taxon>
        <taxon>Ascomycota</taxon>
        <taxon>Pezizomycotina</taxon>
        <taxon>Sordariomycetes</taxon>
        <taxon>Sordariomycetidae</taxon>
        <taxon>Cephalothecales</taxon>
        <taxon>Cephalothecaceae</taxon>
        <taxon>Phialemonium</taxon>
    </lineage>
</organism>
<comment type="caution">
    <text evidence="8">The sequence shown here is derived from an EMBL/GenBank/DDBJ whole genome shotgun (WGS) entry which is preliminary data.</text>
</comment>
<dbReference type="InterPro" id="IPR012951">
    <property type="entry name" value="BBE"/>
</dbReference>
<keyword evidence="9" id="KW-1185">Reference proteome</keyword>
<dbReference type="GO" id="GO:0016491">
    <property type="term" value="F:oxidoreductase activity"/>
    <property type="evidence" value="ECO:0007669"/>
    <property type="project" value="UniProtKB-KW"/>
</dbReference>
<comment type="cofactor">
    <cofactor evidence="1">
        <name>FAD</name>
        <dbReference type="ChEBI" id="CHEBI:57692"/>
    </cofactor>
</comment>
<dbReference type="PANTHER" id="PTHR42973">
    <property type="entry name" value="BINDING OXIDOREDUCTASE, PUTATIVE (AFU_ORTHOLOGUE AFUA_1G17690)-RELATED"/>
    <property type="match status" value="1"/>
</dbReference>
<keyword evidence="6" id="KW-0732">Signal</keyword>
<dbReference type="Pfam" id="PF08031">
    <property type="entry name" value="BBE"/>
    <property type="match status" value="1"/>
</dbReference>
<name>A0AAJ0FIC9_9PEZI</name>
<keyword evidence="3" id="KW-0285">Flavoprotein</keyword>
<dbReference type="SUPFAM" id="SSF56176">
    <property type="entry name" value="FAD-binding/transporter-associated domain-like"/>
    <property type="match status" value="1"/>
</dbReference>
<dbReference type="Gene3D" id="3.30.465.10">
    <property type="match status" value="2"/>
</dbReference>
<gene>
    <name evidence="8" type="ORF">QBC33DRAFT_354764</name>
</gene>
<dbReference type="RefSeq" id="XP_060284885.1">
    <property type="nucleotide sequence ID" value="XM_060423866.1"/>
</dbReference>
<dbReference type="InterPro" id="IPR036318">
    <property type="entry name" value="FAD-bd_PCMH-like_sf"/>
</dbReference>
<keyword evidence="5" id="KW-0560">Oxidoreductase</keyword>
<sequence>MLRAMGPFSAVTILSLCSVLSLSPIAIVSAHDHRSSPACKAVPGTPDWPSDSTWARLNESTGGRLLRPSPPGAVCHPDQPTYDAAECSRIHSAWSTYEFHQNDPVSSQWNQYNNDTCLPEPSYPCSGQGYPVFVINATSAEHVKLGVDFARKHNVRLVVKSSGHDFIGRSVAPNSLSIWVHHLKGMKAHTSFRPKCCNAKIDGPSVTVGGGEQMFDIYKYLDTLNQTAVGGGGKTVSVGGYVTGGGHSLLSARYGLATDQVLEMEVVTPQGEIVIANECKNKDLFWAMRGGGGSTFGIMTSVTFKTHPTPPLTAIQLVVASYNTSSPSVFPALAYIISHYPSLGDQGLSGYSYLFSSYPNPFDGGNTNVSGLLVSFVLQDTQDPAAITSLFDPITAHVTATWPDMVTLVTSVTTFPSFLGWYLENFDSSESGQDLYVGSRLLDADALTGDLSASADAFRQFASGGTATAFLVSGKGVHDARPRGGGDAVLPAWRKAYVHATVGVEFEPLNATAKQEAQAAMNRLLDPLRQLAPDSGAYVNEAAPFEPDWQHQFWGAHYDRLSAIKRSVDPDDVLWCNPCVGNEGWEEVGDRLCRV</sequence>
<feature type="domain" description="FAD-binding PCMH-type" evidence="7">
    <location>
        <begin position="127"/>
        <end position="309"/>
    </location>
</feature>
<dbReference type="InterPro" id="IPR016169">
    <property type="entry name" value="FAD-bd_PCMH_sub2"/>
</dbReference>
<feature type="chain" id="PRO_5042617681" evidence="6">
    <location>
        <begin position="31"/>
        <end position="595"/>
    </location>
</feature>
<dbReference type="GeneID" id="85307053"/>
<evidence type="ECO:0000256" key="1">
    <source>
        <dbReference type="ARBA" id="ARBA00001974"/>
    </source>
</evidence>
<dbReference type="EMBL" id="MU839004">
    <property type="protein sequence ID" value="KAK1768672.1"/>
    <property type="molecule type" value="Genomic_DNA"/>
</dbReference>
<evidence type="ECO:0000313" key="8">
    <source>
        <dbReference type="EMBL" id="KAK1768672.1"/>
    </source>
</evidence>
<keyword evidence="4" id="KW-0274">FAD</keyword>